<feature type="coiled-coil region" evidence="1">
    <location>
        <begin position="370"/>
        <end position="485"/>
    </location>
</feature>
<keyword evidence="4" id="KW-1185">Reference proteome</keyword>
<dbReference type="EMBL" id="JBHSFP010000034">
    <property type="protein sequence ID" value="MFC4535683.1"/>
    <property type="molecule type" value="Genomic_DNA"/>
</dbReference>
<gene>
    <name evidence="3" type="ORF">ACFO60_33385</name>
</gene>
<accession>A0ABV9CRS6</accession>
<feature type="region of interest" description="Disordered" evidence="2">
    <location>
        <begin position="1291"/>
        <end position="1353"/>
    </location>
</feature>
<reference evidence="4" key="1">
    <citation type="journal article" date="2019" name="Int. J. Syst. Evol. Microbiol.">
        <title>The Global Catalogue of Microorganisms (GCM) 10K type strain sequencing project: providing services to taxonomists for standard genome sequencing and annotation.</title>
        <authorList>
            <consortium name="The Broad Institute Genomics Platform"/>
            <consortium name="The Broad Institute Genome Sequencing Center for Infectious Disease"/>
            <person name="Wu L."/>
            <person name="Ma J."/>
        </authorList>
    </citation>
    <scope>NUCLEOTIDE SEQUENCE [LARGE SCALE GENOMIC DNA]</scope>
    <source>
        <strain evidence="4">CGMCC 4.7132</strain>
    </source>
</reference>
<name>A0ABV9CRS6_9ACTN</name>
<organism evidence="3 4">
    <name type="scientific">Sphaerisporangium dianthi</name>
    <dbReference type="NCBI Taxonomy" id="1436120"/>
    <lineage>
        <taxon>Bacteria</taxon>
        <taxon>Bacillati</taxon>
        <taxon>Actinomycetota</taxon>
        <taxon>Actinomycetes</taxon>
        <taxon>Streptosporangiales</taxon>
        <taxon>Streptosporangiaceae</taxon>
        <taxon>Sphaerisporangium</taxon>
    </lineage>
</organism>
<dbReference type="Proteomes" id="UP001596004">
    <property type="component" value="Unassembled WGS sequence"/>
</dbReference>
<sequence length="1490" mass="154691">MADRSVSISLRAKVGDFVTNMRTAKASTQDLSRQMTETGASADRMRQRLEAATKALPKIKIDADSSAAEVKFAQLRRDLESLAGKRIGIDIDAGAAIAETQRIERELEQLQRTEVDVSVRADIGTALAELRAMQGEVNRLDGETARVKVDADVSGALANIALVGAALSALPAAVTIGAGVASLGSAFGVAAAGAAAFGAVAIPAMGRVSDAVKEMGKATGGAGGSTKSLAQSQAEAAARALQLAQAQDRVKDALRKVKDAQTDVTRAQRDLGAAQADVSRAIEDAASRHADALRRIADAERSLGDAQRDALRAQQAVNDARREAARDLEDLGNRLIDTNLDLKGAQLDLTDAQDALNKVMADPKATAAQKERAQLNYDRAVQRVKELQLALERLNAEQAQADKDGVEGSKRVKDAKDALSQANERIADAQRNLADAQRDAAKVDLDNARRIADAQQKVVEAHEKVAEAQRKVADAQRDAIRAAQRLRVEQLQAKAAMNQAGGAAGGAASKFGELSKAEQGMAKDLKKFQDGYKTWQQSLEGDVFPAIKGGLDLVTTGLPKISPLVKTASKSFVGLEKDARKALTDPFWDKFIRDIDKEMPGAIEGLGHTAGNVFKGIAGVIDAVLPHSGDLIGAIEGGSKKFADWGVKLRDNPDFKAFVAWVKTNAPEVAHLLGSVATSAGHIVTALTPFVPSTLGGMQLLANITAGMSPSQIQGIALAVAAIYTAVKVGKAVSSGVELLGDLRTKIGEAGSAAGSNKGKISAFAGLLGAGGPWGLAVGAGITALGLFAGAHEEAKRKVDDLARSLDQTTGKITGESREAAKKELFDSGAVEAAKRMGINLKDLTEAALGNEAAIKRVNKVLDDNKTYAQVAGGRLGTYSGTTKILTGDAKLLNDVIGGQNERLNEARQKTADAAAMGGVNIETQRRMKDAYTDATRALDESNHKLEVSAGMTDRQKEAVRRAQEAFAGLLGKVKDNANATYTLTGKTSDATEAIARQLPKLFDLAGKSKEAREQIYQLAEKYGISRKEADKASEGGKKLKEVLDKLKSKDIHIKMDTSAAEKKLKALYDWQLKILGVNNKIPEGIAAPKKKADGGVSFAPFAAGGVAAFAGGAERHVAQIAPAGAMRLWAEPETGGEAYIPLAASKRARSTQILATVAGEFGMQLMPKKLALVAAANGGLVAGSATPVMATGSASGGLRVSIDNLGSLTASLDAASTGLNEQLAGATGRLTDTMGATGTLTKTLGTVGKTADKVATTTAGSTASLTKSITSLTAAISKLTTAISKAGAVAKTTSNAGGSKTSTSKPKANTAPKARTDPNDATYDRHPPPKNRGLLSAEMDDKPRNSVGGSSGGGGGDFFAAAYSPSDAVLRRAGDVLGQAAGSAFGWVMAGSAARSLPINGQPTGWRANDRPAARPVRRSAPVMGGGASYSGVYSAGPVQKGSLAGRLAHDGAAGRSGSLVHVERMEVREQADIDMVAARIAMRVNARG</sequence>
<feature type="coiled-coil region" evidence="1">
    <location>
        <begin position="243"/>
        <end position="323"/>
    </location>
</feature>
<feature type="region of interest" description="Disordered" evidence="2">
    <location>
        <begin position="1402"/>
        <end position="1421"/>
    </location>
</feature>
<evidence type="ECO:0000256" key="1">
    <source>
        <dbReference type="SAM" id="Coils"/>
    </source>
</evidence>
<evidence type="ECO:0000313" key="3">
    <source>
        <dbReference type="EMBL" id="MFC4535683.1"/>
    </source>
</evidence>
<feature type="compositionally biased region" description="Polar residues" evidence="2">
    <location>
        <begin position="1292"/>
        <end position="1308"/>
    </location>
</feature>
<proteinExistence type="predicted"/>
<dbReference type="PANTHER" id="PTHR45615">
    <property type="entry name" value="MYOSIN HEAVY CHAIN, NON-MUSCLE"/>
    <property type="match status" value="1"/>
</dbReference>
<dbReference type="RefSeq" id="WP_380848722.1">
    <property type="nucleotide sequence ID" value="NZ_JBHSFP010000034.1"/>
</dbReference>
<feature type="compositionally biased region" description="Basic and acidic residues" evidence="2">
    <location>
        <begin position="1315"/>
        <end position="1328"/>
    </location>
</feature>
<keyword evidence="1" id="KW-0175">Coiled coil</keyword>
<comment type="caution">
    <text evidence="3">The sequence shown here is derived from an EMBL/GenBank/DDBJ whole genome shotgun (WGS) entry which is preliminary data.</text>
</comment>
<evidence type="ECO:0000313" key="4">
    <source>
        <dbReference type="Proteomes" id="UP001596004"/>
    </source>
</evidence>
<protein>
    <submittedName>
        <fullName evidence="3">Uncharacterized protein</fullName>
    </submittedName>
</protein>
<evidence type="ECO:0000256" key="2">
    <source>
        <dbReference type="SAM" id="MobiDB-lite"/>
    </source>
</evidence>
<dbReference type="PANTHER" id="PTHR45615:SF40">
    <property type="entry name" value="MYOSIN HEAVY CHAIN, NON-MUSCLE"/>
    <property type="match status" value="1"/>
</dbReference>